<reference evidence="8" key="2">
    <citation type="submission" date="2021-04" db="EMBL/GenBank/DDBJ databases">
        <authorList>
            <person name="Gilroy R."/>
        </authorList>
    </citation>
    <scope>NUCLEOTIDE SEQUENCE</scope>
    <source>
        <strain evidence="8">ChiSjej5B23-15282</strain>
    </source>
</reference>
<protein>
    <recommendedName>
        <fullName evidence="7">ATP synthase subunit delta</fullName>
    </recommendedName>
    <alternativeName>
        <fullName evidence="7">ATP synthase F(1) sector subunit delta</fullName>
    </alternativeName>
    <alternativeName>
        <fullName evidence="7">F-type ATPase subunit delta</fullName>
        <shortName evidence="7">F-ATPase subunit delta</shortName>
    </alternativeName>
</protein>
<evidence type="ECO:0000256" key="6">
    <source>
        <dbReference type="ARBA" id="ARBA00023310"/>
    </source>
</evidence>
<dbReference type="InterPro" id="IPR026015">
    <property type="entry name" value="ATP_synth_OSCP/delta_N_sf"/>
</dbReference>
<comment type="function">
    <text evidence="7">F(1)F(0) ATP synthase produces ATP from ADP in the presence of a proton or sodium gradient. F-type ATPases consist of two structural domains, F(1) containing the extramembraneous catalytic core and F(0) containing the membrane proton channel, linked together by a central stalk and a peripheral stalk. During catalysis, ATP synthesis in the catalytic domain of F(1) is coupled via a rotary mechanism of the central stalk subunits to proton translocation.</text>
</comment>
<evidence type="ECO:0000313" key="9">
    <source>
        <dbReference type="Proteomes" id="UP000824243"/>
    </source>
</evidence>
<dbReference type="PRINTS" id="PR00125">
    <property type="entry name" value="ATPASEDELTA"/>
</dbReference>
<comment type="caution">
    <text evidence="8">The sequence shown here is derived from an EMBL/GenBank/DDBJ whole genome shotgun (WGS) entry which is preliminary data.</text>
</comment>
<evidence type="ECO:0000256" key="3">
    <source>
        <dbReference type="ARBA" id="ARBA00022781"/>
    </source>
</evidence>
<accession>A0A9D1VUY6</accession>
<dbReference type="EMBL" id="DXFA01000007">
    <property type="protein sequence ID" value="HIX47466.1"/>
    <property type="molecule type" value="Genomic_DNA"/>
</dbReference>
<evidence type="ECO:0000256" key="7">
    <source>
        <dbReference type="HAMAP-Rule" id="MF_01416"/>
    </source>
</evidence>
<proteinExistence type="inferred from homology"/>
<evidence type="ECO:0000313" key="8">
    <source>
        <dbReference type="EMBL" id="HIX47466.1"/>
    </source>
</evidence>
<dbReference type="Pfam" id="PF00213">
    <property type="entry name" value="OSCP"/>
    <property type="match status" value="1"/>
</dbReference>
<dbReference type="Proteomes" id="UP000824243">
    <property type="component" value="Unassembled WGS sequence"/>
</dbReference>
<dbReference type="NCBIfam" id="TIGR01145">
    <property type="entry name" value="ATP_synt_delta"/>
    <property type="match status" value="1"/>
</dbReference>
<dbReference type="GO" id="GO:0046933">
    <property type="term" value="F:proton-transporting ATP synthase activity, rotational mechanism"/>
    <property type="evidence" value="ECO:0007669"/>
    <property type="project" value="UniProtKB-UniRule"/>
</dbReference>
<dbReference type="InterPro" id="IPR000711">
    <property type="entry name" value="ATPase_OSCP/dsu"/>
</dbReference>
<name>A0A9D1VUY6_9FIRM</name>
<comment type="function">
    <text evidence="7">This protein is part of the stalk that links CF(0) to CF(1). It either transmits conformational changes from CF(0) to CF(1) or is implicated in proton conduction.</text>
</comment>
<evidence type="ECO:0000256" key="2">
    <source>
        <dbReference type="ARBA" id="ARBA00022448"/>
    </source>
</evidence>
<dbReference type="HAMAP" id="MF_01416">
    <property type="entry name" value="ATP_synth_delta_bact"/>
    <property type="match status" value="1"/>
</dbReference>
<evidence type="ECO:0000256" key="1">
    <source>
        <dbReference type="ARBA" id="ARBA00004370"/>
    </source>
</evidence>
<reference evidence="8" key="1">
    <citation type="journal article" date="2021" name="PeerJ">
        <title>Extensive microbial diversity within the chicken gut microbiome revealed by metagenomics and culture.</title>
        <authorList>
            <person name="Gilroy R."/>
            <person name="Ravi A."/>
            <person name="Getino M."/>
            <person name="Pursley I."/>
            <person name="Horton D.L."/>
            <person name="Alikhan N.F."/>
            <person name="Baker D."/>
            <person name="Gharbi K."/>
            <person name="Hall N."/>
            <person name="Watson M."/>
            <person name="Adriaenssens E.M."/>
            <person name="Foster-Nyarko E."/>
            <person name="Jarju S."/>
            <person name="Secka A."/>
            <person name="Antonio M."/>
            <person name="Oren A."/>
            <person name="Chaudhuri R.R."/>
            <person name="La Ragione R."/>
            <person name="Hildebrand F."/>
            <person name="Pallen M.J."/>
        </authorList>
    </citation>
    <scope>NUCLEOTIDE SEQUENCE</scope>
    <source>
        <strain evidence="8">ChiSjej5B23-15282</strain>
    </source>
</reference>
<comment type="similarity">
    <text evidence="7">Belongs to the ATPase delta chain family.</text>
</comment>
<keyword evidence="7" id="KW-1003">Cell membrane</keyword>
<keyword evidence="5 7" id="KW-0472">Membrane</keyword>
<evidence type="ECO:0000256" key="4">
    <source>
        <dbReference type="ARBA" id="ARBA00023065"/>
    </source>
</evidence>
<dbReference type="AlphaFoldDB" id="A0A9D1VUY6"/>
<keyword evidence="6 7" id="KW-0066">ATP synthesis</keyword>
<dbReference type="PANTHER" id="PTHR11910">
    <property type="entry name" value="ATP SYNTHASE DELTA CHAIN"/>
    <property type="match status" value="1"/>
</dbReference>
<gene>
    <name evidence="7 8" type="primary">atpH</name>
    <name evidence="8" type="ORF">H9981_00340</name>
</gene>
<keyword evidence="3 7" id="KW-0375">Hydrogen ion transport</keyword>
<dbReference type="SUPFAM" id="SSF47928">
    <property type="entry name" value="N-terminal domain of the delta subunit of the F1F0-ATP synthase"/>
    <property type="match status" value="1"/>
</dbReference>
<dbReference type="GO" id="GO:0005886">
    <property type="term" value="C:plasma membrane"/>
    <property type="evidence" value="ECO:0007669"/>
    <property type="project" value="UniProtKB-SubCell"/>
</dbReference>
<keyword evidence="4 7" id="KW-0406">Ion transport</keyword>
<organism evidence="8 9">
    <name type="scientific">Candidatus Mediterraneibacter caccavium</name>
    <dbReference type="NCBI Taxonomy" id="2838661"/>
    <lineage>
        <taxon>Bacteria</taxon>
        <taxon>Bacillati</taxon>
        <taxon>Bacillota</taxon>
        <taxon>Clostridia</taxon>
        <taxon>Lachnospirales</taxon>
        <taxon>Lachnospiraceae</taxon>
        <taxon>Mediterraneibacter</taxon>
    </lineage>
</organism>
<keyword evidence="2 7" id="KW-0813">Transport</keyword>
<dbReference type="GO" id="GO:0045259">
    <property type="term" value="C:proton-transporting ATP synthase complex"/>
    <property type="evidence" value="ECO:0007669"/>
    <property type="project" value="UniProtKB-KW"/>
</dbReference>
<sequence>MKTDREVRCSSPAVSYGKVLFGMNIPEGAVDKTREILREVPQLTDLFMNPTIPLKTKYSVADKVFPAEMRSFMKTVCRYQKMGLIREIFAAYDRCREKQAGIINARLYCVTPPGEAQKKGIEAFICRKYGAEEAKLSVLRDDSLIGGFLLRVGSDEYDWSIKGRMDRLAQELGCAIH</sequence>
<evidence type="ECO:0000256" key="5">
    <source>
        <dbReference type="ARBA" id="ARBA00023136"/>
    </source>
</evidence>
<comment type="subcellular location">
    <subcellularLocation>
        <location evidence="7">Cell membrane</location>
        <topology evidence="7">Peripheral membrane protein</topology>
    </subcellularLocation>
    <subcellularLocation>
        <location evidence="1">Membrane</location>
    </subcellularLocation>
</comment>
<keyword evidence="7" id="KW-0139">CF(1)</keyword>